<organism evidence="2 3">
    <name type="scientific">Nocardia nova SH22a</name>
    <dbReference type="NCBI Taxonomy" id="1415166"/>
    <lineage>
        <taxon>Bacteria</taxon>
        <taxon>Bacillati</taxon>
        <taxon>Actinomycetota</taxon>
        <taxon>Actinomycetes</taxon>
        <taxon>Mycobacteriales</taxon>
        <taxon>Nocardiaceae</taxon>
        <taxon>Nocardia</taxon>
    </lineage>
</organism>
<evidence type="ECO:0000313" key="2">
    <source>
        <dbReference type="EMBL" id="AHH18550.1"/>
    </source>
</evidence>
<dbReference type="STRING" id="1415166.NONO_c37660"/>
<dbReference type="AlphaFoldDB" id="W5TGR1"/>
<keyword evidence="3" id="KW-1185">Reference proteome</keyword>
<evidence type="ECO:0000256" key="1">
    <source>
        <dbReference type="SAM" id="MobiDB-lite"/>
    </source>
</evidence>
<accession>W5TGR1</accession>
<sequence>MPAPHQAADALADRVRDQRAGFDEHPKERLDYTRWDVSGRAVRLQDLAAALADHGFTVRRFIETLDGRTLTDERR</sequence>
<gene>
    <name evidence="2" type="ORF">NONO_c37660</name>
</gene>
<protein>
    <submittedName>
        <fullName evidence="2">Uncharacterized protein</fullName>
    </submittedName>
</protein>
<name>W5TGR1_9NOCA</name>
<feature type="region of interest" description="Disordered" evidence="1">
    <location>
        <begin position="1"/>
        <end position="23"/>
    </location>
</feature>
<dbReference type="PATRIC" id="fig|1415166.3.peg.3865"/>
<dbReference type="RefSeq" id="WP_025349985.1">
    <property type="nucleotide sequence ID" value="NZ_CP006850.1"/>
</dbReference>
<dbReference type="Proteomes" id="UP000019150">
    <property type="component" value="Chromosome"/>
</dbReference>
<proteinExistence type="predicted"/>
<dbReference type="EMBL" id="CP006850">
    <property type="protein sequence ID" value="AHH18550.1"/>
    <property type="molecule type" value="Genomic_DNA"/>
</dbReference>
<feature type="compositionally biased region" description="Basic and acidic residues" evidence="1">
    <location>
        <begin position="11"/>
        <end position="23"/>
    </location>
</feature>
<dbReference type="OrthoDB" id="8188786at2"/>
<reference evidence="2 3" key="1">
    <citation type="journal article" date="2014" name="Appl. Environ. Microbiol.">
        <title>Insights into the Microbial Degradation of Rubber and Gutta-Percha by Analysis of the Complete Genome of Nocardia nova SH22a.</title>
        <authorList>
            <person name="Luo Q."/>
            <person name="Hiessl S."/>
            <person name="Poehlein A."/>
            <person name="Daniel R."/>
            <person name="Steinbuchel A."/>
        </authorList>
    </citation>
    <scope>NUCLEOTIDE SEQUENCE [LARGE SCALE GENOMIC DNA]</scope>
    <source>
        <strain evidence="2">SH22a</strain>
    </source>
</reference>
<evidence type="ECO:0000313" key="3">
    <source>
        <dbReference type="Proteomes" id="UP000019150"/>
    </source>
</evidence>
<dbReference type="KEGG" id="nno:NONO_c37660"/>
<dbReference type="HOGENOM" id="CLU_2667430_0_0_11"/>